<sequence>MPWIRVLDIGTPAYFWCRRRRRRFRFFVQECTIEEDLEKAWDRLLELTSPELPNLIRLEETPLGFLRVLDINVHQGLGVRFLPGKVEPSKVIWDLQKVRQEDVPEEGWGYCLLKMKRYKKD</sequence>
<protein>
    <submittedName>
        <fullName evidence="1">Uncharacterized protein</fullName>
    </submittedName>
</protein>
<proteinExistence type="predicted"/>
<name>A0A0G4H4R4_9ALVE</name>
<organism evidence="1">
    <name type="scientific">Chromera velia CCMP2878</name>
    <dbReference type="NCBI Taxonomy" id="1169474"/>
    <lineage>
        <taxon>Eukaryota</taxon>
        <taxon>Sar</taxon>
        <taxon>Alveolata</taxon>
        <taxon>Colpodellida</taxon>
        <taxon>Chromeraceae</taxon>
        <taxon>Chromera</taxon>
    </lineage>
</organism>
<dbReference type="VEuPathDB" id="CryptoDB:Cvel_24634"/>
<reference evidence="1" key="1">
    <citation type="submission" date="2014-11" db="EMBL/GenBank/DDBJ databases">
        <authorList>
            <person name="Otto D Thomas"/>
            <person name="Naeem Raeece"/>
        </authorList>
    </citation>
    <scope>NUCLEOTIDE SEQUENCE</scope>
</reference>
<dbReference type="EMBL" id="CDMZ01001863">
    <property type="protein sequence ID" value="CEM38539.1"/>
    <property type="molecule type" value="Genomic_DNA"/>
</dbReference>
<dbReference type="AlphaFoldDB" id="A0A0G4H4R4"/>
<evidence type="ECO:0000313" key="1">
    <source>
        <dbReference type="EMBL" id="CEM38539.1"/>
    </source>
</evidence>
<accession>A0A0G4H4R4</accession>
<gene>
    <name evidence="1" type="ORF">Cvel_24634</name>
</gene>